<comment type="subunit">
    <text evidence="15">Monomer and homodimer. Part of the essential Sec protein translocation apparatus which comprises SecA, SecYEG and auxiliary proteins SecDF-YajC and YidC.</text>
</comment>
<name>A0A423QAP3_9GAMM</name>
<feature type="binding site" evidence="15">
    <location>
        <position position="86"/>
    </location>
    <ligand>
        <name>ATP</name>
        <dbReference type="ChEBI" id="CHEBI:30616"/>
    </ligand>
</feature>
<reference evidence="21 22" key="1">
    <citation type="submission" date="2013-10" db="EMBL/GenBank/DDBJ databases">
        <title>Salinisphaera halophila YIM 95161 Genome Sequencing.</title>
        <authorList>
            <person name="Lai Q."/>
            <person name="Li C."/>
            <person name="Shao Z."/>
        </authorList>
    </citation>
    <scope>NUCLEOTIDE SEQUENCE [LARGE SCALE GENOMIC DNA]</scope>
    <source>
        <strain evidence="21 22">YIM 95161</strain>
    </source>
</reference>
<dbReference type="AlphaFoldDB" id="A0A423QAP3"/>
<dbReference type="InterPro" id="IPR001650">
    <property type="entry name" value="Helicase_C-like"/>
</dbReference>
<evidence type="ECO:0000259" key="18">
    <source>
        <dbReference type="PROSITE" id="PS51192"/>
    </source>
</evidence>
<evidence type="ECO:0000256" key="9">
    <source>
        <dbReference type="ARBA" id="ARBA00022833"/>
    </source>
</evidence>
<dbReference type="PROSITE" id="PS01312">
    <property type="entry name" value="SECA"/>
    <property type="match status" value="1"/>
</dbReference>
<dbReference type="EC" id="7.4.2.8" evidence="15"/>
<keyword evidence="5 15" id="KW-0963">Cytoplasm</keyword>
<dbReference type="NCBIfam" id="TIGR00963">
    <property type="entry name" value="secA"/>
    <property type="match status" value="1"/>
</dbReference>
<dbReference type="InterPro" id="IPR044722">
    <property type="entry name" value="SecA_SF2_C"/>
</dbReference>
<dbReference type="Pfam" id="PF07517">
    <property type="entry name" value="SecA_DEAD"/>
    <property type="match status" value="1"/>
</dbReference>
<evidence type="ECO:0000259" key="19">
    <source>
        <dbReference type="PROSITE" id="PS51194"/>
    </source>
</evidence>
<dbReference type="GO" id="GO:0005524">
    <property type="term" value="F:ATP binding"/>
    <property type="evidence" value="ECO:0007669"/>
    <property type="project" value="UniProtKB-UniRule"/>
</dbReference>
<feature type="domain" description="Helicase ATP-binding" evidence="18">
    <location>
        <begin position="88"/>
        <end position="247"/>
    </location>
</feature>
<dbReference type="InterPro" id="IPR036670">
    <property type="entry name" value="SecA_X-link_sf"/>
</dbReference>
<dbReference type="CDD" id="cd17928">
    <property type="entry name" value="DEXDc_SecA"/>
    <property type="match status" value="1"/>
</dbReference>
<evidence type="ECO:0000256" key="1">
    <source>
        <dbReference type="ARBA" id="ARBA00001947"/>
    </source>
</evidence>
<dbReference type="EMBL" id="AYKF01000001">
    <property type="protein sequence ID" value="ROO37650.1"/>
    <property type="molecule type" value="Genomic_DNA"/>
</dbReference>
<dbReference type="OrthoDB" id="9805579at2"/>
<sequence>MSNFLTKLIGSRNQRVVKRLHRIVDAVNALESDFEALDDDALVAKTQEFRERLEAGASLDDISAEAFATVREASKRILGMRHFDVQLIGGLVLHQGKIAEMKTGEGKTLVATLTTYLNALPGDGVHIITVNDYLASRDAEWMGRLYRFLGLSVGVIYSGQDPQGKRAAYACDITYGTNNEFGFDYLRDNMAFSPGDRVQRPLNYAIIDEVDSILIDEARTPLIISGPTDDDPATSQHVDRLVKHLQPQEEEEGPGDYWPEEKNKQVFLTEDGHQKVEGLMRDAGLLEAEESLYDANNVALMHHMNAALRAHVLYQRDVDYIINDGQIVIVDEFTGRTMPGRRWSDGLHQAIEAKEGVKIQKENQTLASITFQNFFRLYDKLAGMTGTADTEAFEFQSIYGLEVVVIPTNRPLVRKDLPDQIYMTGAEKFEAIAEEARQASERGQPVLIGTASIEASEVLARLLRQRGIRHEVLNAKQHKREAEIIAQAGRPGAVTIATNMAGRGTDIVLGGNIEEDIEALEEGDEVGRQRLREAWQQTHDAVVEAGGLLVIGSERHESRRVDNQLRGRSGRQGDPGASRFYLSLEDSLMRVFTPPRLRSMLQNLGLEKGEAIEHKWVTRAIENAQRKVESHHFDIRKQLLEYDNVANDQRQVIYEQRNEIMDADEVSDIVENIWGDVVDKLISEHIPPQSLEEQWDVEGLTEAIQRDFGQEMPIQQWLDEEKTLDEEGLRERIGARLKEAYDAKREEAGPETMAQIEKAVLLQVVDSLWREHLASMDYLRKGIHLRGYAQKDPKNEYKREAFEMFNDMLSRLKHETVTVLARGRVRADITDEAREDRRRQMENLDFQHAEAASAAEQAAAAAQAQSEGASEDAAADEVARANLPGTDAPAERVPGDGDTRPETFVRNERKIGRNEPCPCGSGKKYKHCHGRD</sequence>
<evidence type="ECO:0000313" key="22">
    <source>
        <dbReference type="Proteomes" id="UP000285123"/>
    </source>
</evidence>
<dbReference type="FunFam" id="3.40.50.300:FF:000334">
    <property type="entry name" value="Protein translocase subunit SecA"/>
    <property type="match status" value="1"/>
</dbReference>
<comment type="cofactor">
    <cofactor evidence="1">
        <name>Zn(2+)</name>
        <dbReference type="ChEBI" id="CHEBI:29105"/>
    </cofactor>
</comment>
<dbReference type="GO" id="GO:0008564">
    <property type="term" value="F:protein-exporting ATPase activity"/>
    <property type="evidence" value="ECO:0007669"/>
    <property type="project" value="UniProtKB-EC"/>
</dbReference>
<dbReference type="InterPro" id="IPR014001">
    <property type="entry name" value="Helicase_ATP-bd"/>
</dbReference>
<dbReference type="GO" id="GO:0046872">
    <property type="term" value="F:metal ion binding"/>
    <property type="evidence" value="ECO:0007669"/>
    <property type="project" value="UniProtKB-KW"/>
</dbReference>
<dbReference type="FunFam" id="3.40.50.300:FF:000113">
    <property type="entry name" value="Preprotein translocase subunit SecA"/>
    <property type="match status" value="1"/>
</dbReference>
<dbReference type="PANTHER" id="PTHR30612">
    <property type="entry name" value="SECA INNER MEMBRANE COMPONENT OF SEC PROTEIN SECRETION SYSTEM"/>
    <property type="match status" value="1"/>
</dbReference>
<keyword evidence="3 15" id="KW-0813">Transport</keyword>
<dbReference type="InterPro" id="IPR011130">
    <property type="entry name" value="SecA_preprotein_X-link_dom"/>
</dbReference>
<feature type="region of interest" description="Disordered" evidence="17">
    <location>
        <begin position="849"/>
        <end position="932"/>
    </location>
</feature>
<dbReference type="SUPFAM" id="SSF52540">
    <property type="entry name" value="P-loop containing nucleoside triphosphate hydrolases"/>
    <property type="match status" value="2"/>
</dbReference>
<feature type="binding site" evidence="15">
    <location>
        <position position="506"/>
    </location>
    <ligand>
        <name>ATP</name>
        <dbReference type="ChEBI" id="CHEBI:30616"/>
    </ligand>
</feature>
<comment type="similarity">
    <text evidence="2 15 16">Belongs to the SecA family.</text>
</comment>
<dbReference type="Pfam" id="PF21090">
    <property type="entry name" value="P-loop_SecA"/>
    <property type="match status" value="1"/>
</dbReference>
<evidence type="ECO:0000256" key="16">
    <source>
        <dbReference type="RuleBase" id="RU003874"/>
    </source>
</evidence>
<evidence type="ECO:0000259" key="20">
    <source>
        <dbReference type="PROSITE" id="PS51196"/>
    </source>
</evidence>
<dbReference type="Pfam" id="PF01043">
    <property type="entry name" value="SecA_PP_bind"/>
    <property type="match status" value="1"/>
</dbReference>
<dbReference type="Gene3D" id="1.10.3060.10">
    <property type="entry name" value="Helical scaffold and wing domains of SecA"/>
    <property type="match status" value="1"/>
</dbReference>
<dbReference type="GO" id="GO:0065002">
    <property type="term" value="P:intracellular protein transmembrane transport"/>
    <property type="evidence" value="ECO:0007669"/>
    <property type="project" value="UniProtKB-UniRule"/>
</dbReference>
<evidence type="ECO:0000256" key="3">
    <source>
        <dbReference type="ARBA" id="ARBA00022448"/>
    </source>
</evidence>
<evidence type="ECO:0000256" key="15">
    <source>
        <dbReference type="HAMAP-Rule" id="MF_01382"/>
    </source>
</evidence>
<evidence type="ECO:0000256" key="14">
    <source>
        <dbReference type="ARBA" id="ARBA00023136"/>
    </source>
</evidence>
<dbReference type="Pfam" id="PF02810">
    <property type="entry name" value="SEC-C"/>
    <property type="match status" value="1"/>
</dbReference>
<feature type="domain" description="SecA family profile" evidence="20">
    <location>
        <begin position="2"/>
        <end position="613"/>
    </location>
</feature>
<dbReference type="Gene3D" id="3.40.50.300">
    <property type="entry name" value="P-loop containing nucleotide triphosphate hydrolases"/>
    <property type="match status" value="2"/>
</dbReference>
<evidence type="ECO:0000313" key="21">
    <source>
        <dbReference type="EMBL" id="ROO37650.1"/>
    </source>
</evidence>
<dbReference type="NCBIfam" id="NF009538">
    <property type="entry name" value="PRK12904.1"/>
    <property type="match status" value="1"/>
</dbReference>
<feature type="domain" description="Helicase C-terminal" evidence="19">
    <location>
        <begin position="428"/>
        <end position="629"/>
    </location>
</feature>
<dbReference type="GO" id="GO:0043952">
    <property type="term" value="P:protein transport by the Sec complex"/>
    <property type="evidence" value="ECO:0007669"/>
    <property type="project" value="TreeGrafter"/>
</dbReference>
<evidence type="ECO:0000256" key="4">
    <source>
        <dbReference type="ARBA" id="ARBA00022475"/>
    </source>
</evidence>
<dbReference type="FunFam" id="1.10.3060.10:FF:000003">
    <property type="entry name" value="Protein translocase subunit SecA"/>
    <property type="match status" value="1"/>
</dbReference>
<keyword evidence="8 15" id="KW-0547">Nucleotide-binding</keyword>
<dbReference type="SUPFAM" id="SSF81886">
    <property type="entry name" value="Helical scaffold and wing domains of SecA"/>
    <property type="match status" value="1"/>
</dbReference>
<dbReference type="InterPro" id="IPR000185">
    <property type="entry name" value="SecA"/>
</dbReference>
<evidence type="ECO:0000256" key="10">
    <source>
        <dbReference type="ARBA" id="ARBA00022840"/>
    </source>
</evidence>
<keyword evidence="12 15" id="KW-1278">Translocase</keyword>
<evidence type="ECO:0000256" key="8">
    <source>
        <dbReference type="ARBA" id="ARBA00022741"/>
    </source>
</evidence>
<keyword evidence="10 15" id="KW-0067">ATP-binding</keyword>
<dbReference type="PROSITE" id="PS51194">
    <property type="entry name" value="HELICASE_CTER"/>
    <property type="match status" value="1"/>
</dbReference>
<dbReference type="GO" id="GO:0005829">
    <property type="term" value="C:cytosol"/>
    <property type="evidence" value="ECO:0007669"/>
    <property type="project" value="TreeGrafter"/>
</dbReference>
<comment type="function">
    <text evidence="15">Part of the Sec protein translocase complex. Interacts with the SecYEG preprotein conducting channel. Has a central role in coupling the hydrolysis of ATP to the transfer of proteins into and across the cell membrane, serving both as a receptor for the preprotein-SecB complex and as an ATP-driven molecular motor driving the stepwise translocation of polypeptide chains across the membrane.</text>
</comment>
<organism evidence="21 22">
    <name type="scientific">Salinisphaera orenii YIM 95161</name>
    <dbReference type="NCBI Taxonomy" id="1051139"/>
    <lineage>
        <taxon>Bacteria</taxon>
        <taxon>Pseudomonadati</taxon>
        <taxon>Pseudomonadota</taxon>
        <taxon>Gammaproteobacteria</taxon>
        <taxon>Salinisphaerales</taxon>
        <taxon>Salinisphaeraceae</taxon>
        <taxon>Salinisphaera</taxon>
    </lineage>
</organism>
<dbReference type="SMART" id="SM00958">
    <property type="entry name" value="SecA_PP_bind"/>
    <property type="match status" value="1"/>
</dbReference>
<dbReference type="PRINTS" id="PR00906">
    <property type="entry name" value="SECA"/>
</dbReference>
<dbReference type="RefSeq" id="WP_123589434.1">
    <property type="nucleotide sequence ID" value="NZ_AYKF01000001.1"/>
</dbReference>
<keyword evidence="4 15" id="KW-1003">Cell membrane</keyword>
<evidence type="ECO:0000256" key="11">
    <source>
        <dbReference type="ARBA" id="ARBA00022927"/>
    </source>
</evidence>
<gene>
    <name evidence="15 21" type="primary">secA</name>
    <name evidence="21" type="synonym">azi</name>
    <name evidence="21" type="synonym">div</name>
    <name evidence="21" type="ORF">SAHL_00400</name>
</gene>
<dbReference type="GO" id="GO:0031522">
    <property type="term" value="C:cell envelope Sec protein transport complex"/>
    <property type="evidence" value="ECO:0007669"/>
    <property type="project" value="UniProtKB-ARBA"/>
</dbReference>
<dbReference type="InterPro" id="IPR014018">
    <property type="entry name" value="SecA_motor_DEAD"/>
</dbReference>
<dbReference type="Pfam" id="PF07516">
    <property type="entry name" value="SecA_SW"/>
    <property type="match status" value="1"/>
</dbReference>
<dbReference type="Gene3D" id="3.90.1440.10">
    <property type="entry name" value="SecA, preprotein cross-linking domain"/>
    <property type="match status" value="1"/>
</dbReference>
<dbReference type="PANTHER" id="PTHR30612:SF0">
    <property type="entry name" value="CHLOROPLAST PROTEIN-TRANSPORTING ATPASE"/>
    <property type="match status" value="1"/>
</dbReference>
<feature type="compositionally biased region" description="Basic residues" evidence="17">
    <location>
        <begin position="923"/>
        <end position="932"/>
    </location>
</feature>
<evidence type="ECO:0000256" key="5">
    <source>
        <dbReference type="ARBA" id="ARBA00022490"/>
    </source>
</evidence>
<evidence type="ECO:0000256" key="12">
    <source>
        <dbReference type="ARBA" id="ARBA00022967"/>
    </source>
</evidence>
<dbReference type="InterPro" id="IPR004027">
    <property type="entry name" value="SEC_C_motif"/>
</dbReference>
<comment type="catalytic activity">
    <reaction evidence="15">
        <text>ATP + H2O + cellular proteinSide 1 = ADP + phosphate + cellular proteinSide 2.</text>
        <dbReference type="EC" id="7.4.2.8"/>
    </reaction>
</comment>
<keyword evidence="9" id="KW-0862">Zinc</keyword>
<dbReference type="FunFam" id="3.90.1440.10:FF:000001">
    <property type="entry name" value="Preprotein translocase subunit SecA"/>
    <property type="match status" value="1"/>
</dbReference>
<dbReference type="InterPro" id="IPR011115">
    <property type="entry name" value="SecA_DEAD"/>
</dbReference>
<dbReference type="CDD" id="cd18803">
    <property type="entry name" value="SF2_C_secA"/>
    <property type="match status" value="1"/>
</dbReference>
<feature type="compositionally biased region" description="Low complexity" evidence="17">
    <location>
        <begin position="849"/>
        <end position="868"/>
    </location>
</feature>
<evidence type="ECO:0000256" key="13">
    <source>
        <dbReference type="ARBA" id="ARBA00023010"/>
    </source>
</evidence>
<dbReference type="Proteomes" id="UP000285123">
    <property type="component" value="Unassembled WGS sequence"/>
</dbReference>
<proteinExistence type="inferred from homology"/>
<feature type="compositionally biased region" description="Basic and acidic residues" evidence="17">
    <location>
        <begin position="889"/>
        <end position="913"/>
    </location>
</feature>
<accession>A0A423QAP3</accession>
<keyword evidence="6" id="KW-0997">Cell inner membrane</keyword>
<keyword evidence="13 15" id="KW-0811">Translocation</keyword>
<dbReference type="GO" id="GO:0005886">
    <property type="term" value="C:plasma membrane"/>
    <property type="evidence" value="ECO:0007669"/>
    <property type="project" value="UniProtKB-SubCell"/>
</dbReference>
<dbReference type="SMART" id="SM00957">
    <property type="entry name" value="SecA_DEAD"/>
    <property type="match status" value="1"/>
</dbReference>
<comment type="caution">
    <text evidence="21">The sequence shown here is derived from an EMBL/GenBank/DDBJ whole genome shotgun (WGS) entry which is preliminary data.</text>
</comment>
<dbReference type="InterPro" id="IPR027417">
    <property type="entry name" value="P-loop_NTPase"/>
</dbReference>
<keyword evidence="7" id="KW-0479">Metal-binding</keyword>
<evidence type="ECO:0000256" key="17">
    <source>
        <dbReference type="SAM" id="MobiDB-lite"/>
    </source>
</evidence>
<protein>
    <recommendedName>
        <fullName evidence="15 16">Protein translocase subunit SecA</fullName>
        <ecNumber evidence="15">7.4.2.8</ecNumber>
    </recommendedName>
</protein>
<evidence type="ECO:0000256" key="6">
    <source>
        <dbReference type="ARBA" id="ARBA00022519"/>
    </source>
</evidence>
<dbReference type="InterPro" id="IPR020937">
    <property type="entry name" value="SecA_CS"/>
</dbReference>
<dbReference type="GO" id="GO:0017038">
    <property type="term" value="P:protein import"/>
    <property type="evidence" value="ECO:0007669"/>
    <property type="project" value="InterPro"/>
</dbReference>
<dbReference type="PROSITE" id="PS51196">
    <property type="entry name" value="SECA_MOTOR_DEAD"/>
    <property type="match status" value="1"/>
</dbReference>
<dbReference type="GO" id="GO:0006605">
    <property type="term" value="P:protein targeting"/>
    <property type="evidence" value="ECO:0007669"/>
    <property type="project" value="UniProtKB-UniRule"/>
</dbReference>
<feature type="binding site" evidence="15">
    <location>
        <begin position="104"/>
        <end position="108"/>
    </location>
    <ligand>
        <name>ATP</name>
        <dbReference type="ChEBI" id="CHEBI:30616"/>
    </ligand>
</feature>
<keyword evidence="14 15" id="KW-0472">Membrane</keyword>
<evidence type="ECO:0000256" key="2">
    <source>
        <dbReference type="ARBA" id="ARBA00007650"/>
    </source>
</evidence>
<keyword evidence="11 15" id="KW-0653">Protein transport</keyword>
<dbReference type="HAMAP" id="MF_01382">
    <property type="entry name" value="SecA"/>
    <property type="match status" value="1"/>
</dbReference>
<dbReference type="InterPro" id="IPR036266">
    <property type="entry name" value="SecA_Wing/Scaffold_sf"/>
</dbReference>
<comment type="subcellular location">
    <subcellularLocation>
        <location evidence="15">Cell membrane</location>
        <topology evidence="15">Peripheral membrane protein</topology>
        <orientation evidence="15">Cytoplasmic side</orientation>
    </subcellularLocation>
    <subcellularLocation>
        <location evidence="15">Cytoplasm</location>
    </subcellularLocation>
    <text evidence="15">Distribution is 50-50.</text>
</comment>
<dbReference type="InterPro" id="IPR011116">
    <property type="entry name" value="SecA_Wing/Scaffold"/>
</dbReference>
<evidence type="ECO:0000256" key="7">
    <source>
        <dbReference type="ARBA" id="ARBA00022723"/>
    </source>
</evidence>
<dbReference type="SUPFAM" id="SSF81767">
    <property type="entry name" value="Pre-protein crosslinking domain of SecA"/>
    <property type="match status" value="1"/>
</dbReference>
<dbReference type="PROSITE" id="PS51192">
    <property type="entry name" value="HELICASE_ATP_BIND_1"/>
    <property type="match status" value="1"/>
</dbReference>